<organism evidence="3">
    <name type="scientific">viral metagenome</name>
    <dbReference type="NCBI Taxonomy" id="1070528"/>
    <lineage>
        <taxon>unclassified sequences</taxon>
        <taxon>metagenomes</taxon>
        <taxon>organismal metagenomes</taxon>
    </lineage>
</organism>
<feature type="coiled-coil region" evidence="1">
    <location>
        <begin position="159"/>
        <end position="204"/>
    </location>
</feature>
<dbReference type="SMART" id="SM00974">
    <property type="entry name" value="T5orf172"/>
    <property type="match status" value="1"/>
</dbReference>
<evidence type="ECO:0000313" key="3">
    <source>
        <dbReference type="EMBL" id="QHS80529.1"/>
    </source>
</evidence>
<keyword evidence="1" id="KW-0175">Coiled coil</keyword>
<dbReference type="Pfam" id="PF10544">
    <property type="entry name" value="T5orf172"/>
    <property type="match status" value="1"/>
</dbReference>
<reference evidence="3" key="1">
    <citation type="journal article" date="2020" name="Nature">
        <title>Giant virus diversity and host interactions through global metagenomics.</title>
        <authorList>
            <person name="Schulz F."/>
            <person name="Roux S."/>
            <person name="Paez-Espino D."/>
            <person name="Jungbluth S."/>
            <person name="Walsh D.A."/>
            <person name="Denef V.J."/>
            <person name="McMahon K.D."/>
            <person name="Konstantinidis K.T."/>
            <person name="Eloe-Fadrosh E.A."/>
            <person name="Kyrpides N.C."/>
            <person name="Woyke T."/>
        </authorList>
    </citation>
    <scope>NUCLEOTIDE SEQUENCE</scope>
    <source>
        <strain evidence="3">GVMAG-S-1091796-13</strain>
    </source>
</reference>
<accession>A0A6C0AL57</accession>
<dbReference type="EMBL" id="MN740714">
    <property type="protein sequence ID" value="QHS80529.1"/>
    <property type="molecule type" value="Genomic_DNA"/>
</dbReference>
<sequence>MNNLINKNTNKLITPECINFTELVKNSNTTLTLNLQTKMVDKLNEMFNDHEQHWYVANLYMYMNYHPTNDYPINLENVFKMIGFANKGNAMKTIKSNFVENEDYKIALFHMEKRKNEGGFNKETVMLNTDTFKNLCMIVKTDKGKEIRKYYVKLENIYNEIIKEQIEESQSALEEQKLLLINKDKELEENKEQFENLKKLKTKRWFNQESGDTVYAIKVDNIIKIGKTRNIKKRESYYTDNQIGDIFYIKRCYNCDLIEKVIHHILDKHREENNKEWFNISDELAIYTIDIVCDFLDKFIGCSENLPLSNIKEYINTSYECINEEDLDTFQEDKHENKDNKLNLNNSSMLNKVVKIECNDDKIKKFISEFCELGDENSVLSYELFGAYRIWAKGCTNTDRTQFSKFMKKNYESKRKYYKEFNSSLLTYFGIKPKDLKIVREDVNILPKYEEFVLTECKYNYNYRIAYSTFIDEYKIWYSKKYPEYTISKQEQFNMDTYINRHFLKEKINMPGYRNVIGIWGVQLNSDNNIKVGMIPDKRKSVVKIDYNTKKVVEEYESLDIASRILKLHTTTIRKIIRNKKVYENYILEYKQNVIIKYF</sequence>
<dbReference type="AlphaFoldDB" id="A0A6C0AL57"/>
<feature type="domain" description="Bacteriophage T5 Orf172 DNA-binding" evidence="2">
    <location>
        <begin position="217"/>
        <end position="292"/>
    </location>
</feature>
<dbReference type="InterPro" id="IPR003647">
    <property type="entry name" value="Intron_nuc_1_rpt"/>
</dbReference>
<name>A0A6C0AL57_9ZZZZ</name>
<evidence type="ECO:0000259" key="2">
    <source>
        <dbReference type="SMART" id="SM00974"/>
    </source>
</evidence>
<evidence type="ECO:0000256" key="1">
    <source>
        <dbReference type="SAM" id="Coils"/>
    </source>
</evidence>
<proteinExistence type="predicted"/>
<protein>
    <recommendedName>
        <fullName evidence="2">Bacteriophage T5 Orf172 DNA-binding domain-containing protein</fullName>
    </recommendedName>
</protein>
<dbReference type="SMART" id="SM00497">
    <property type="entry name" value="IENR1"/>
    <property type="match status" value="1"/>
</dbReference>
<dbReference type="InterPro" id="IPR018306">
    <property type="entry name" value="Phage_T5_Orf172_DNA-bd"/>
</dbReference>